<evidence type="ECO:0000259" key="8">
    <source>
        <dbReference type="SMART" id="SM00382"/>
    </source>
</evidence>
<dbReference type="GeneID" id="29073182"/>
<evidence type="ECO:0000256" key="6">
    <source>
        <dbReference type="ARBA" id="ARBA00038088"/>
    </source>
</evidence>
<comment type="subcellular location">
    <subcellularLocation>
        <location evidence="1">Plastid</location>
        <location evidence="1">Chloroplast</location>
    </subcellularLocation>
</comment>
<dbReference type="InterPro" id="IPR003959">
    <property type="entry name" value="ATPase_AAA_core"/>
</dbReference>
<dbReference type="EMBL" id="KX284718">
    <property type="protein sequence ID" value="AOM66112.1"/>
    <property type="molecule type" value="Genomic_DNA"/>
</dbReference>
<evidence type="ECO:0000256" key="1">
    <source>
        <dbReference type="ARBA" id="ARBA00004229"/>
    </source>
</evidence>
<evidence type="ECO:0000256" key="7">
    <source>
        <dbReference type="ARBA" id="ARBA00040480"/>
    </source>
</evidence>
<keyword evidence="3 9" id="KW-0934">Plastid</keyword>
<geneLocation type="plastid" evidence="9"/>
<dbReference type="SUPFAM" id="SSF52540">
    <property type="entry name" value="P-loop containing nucleoside triphosphate hydrolases"/>
    <property type="match status" value="2"/>
</dbReference>
<evidence type="ECO:0000256" key="4">
    <source>
        <dbReference type="ARBA" id="ARBA00022741"/>
    </source>
</evidence>
<dbReference type="EMBL" id="KY709207">
    <property type="protein sequence ID" value="ARO90331.1"/>
    <property type="molecule type" value="Genomic_DNA"/>
</dbReference>
<dbReference type="GO" id="GO:0009507">
    <property type="term" value="C:chloroplast"/>
    <property type="evidence" value="ECO:0007669"/>
    <property type="project" value="UniProtKB-SubCell"/>
</dbReference>
<sequence length="495" mass="56746">MPKLFFQKELALLLKSYYSIIYIHSCEEERLEKILKKIIRINLNYSLYSWDFIEGYHNNPSDLKYAANNPLKALDFVSQLNKKNPAVVILKDFHLFLKDLSVQRKLKNLAHSLKTESKTIIITANEINIPLALQEIITIIDFPLPQHYEIRQELKQIFAYSEVSVDNILLDKLVRGCQGLSIERIRRVFSKIFTQYNEVTEKSLDLILIEKKQIISQTQLLEFYLNKETLNDLGGLNNLKEWLRRRSGAFSQKAKRYGLPVPKGLLLVGIQGSGKSLTAKIIANEWKLPLLRLDIGKIFGGIVGESESRMRQMIQISEAMSPCVLWIDELDKAFAGVEGKGDGGTTNRVLATFLTWLAEKQSEVFVVATANNIRLLPIEILRKGRIDDIFFLGLPNQVERKLIFQVHLEKLRPRSWFKYNLNLLSEVTENFSGAEIQQVIIEGMHLGFSKNIEFATADIIKAIQDFVPLASTYKEEIEILEEWVCSGKIRNASSE</sequence>
<dbReference type="GO" id="GO:0005524">
    <property type="term" value="F:ATP binding"/>
    <property type="evidence" value="ECO:0007669"/>
    <property type="project" value="UniProtKB-KW"/>
</dbReference>
<dbReference type="SMART" id="SM00382">
    <property type="entry name" value="AAA"/>
    <property type="match status" value="1"/>
</dbReference>
<dbReference type="Gene3D" id="3.40.50.300">
    <property type="entry name" value="P-loop containing nucleotide triphosphate hydrolases"/>
    <property type="match status" value="1"/>
</dbReference>
<dbReference type="CDD" id="cd19507">
    <property type="entry name" value="RecA-like_Ycf46-like"/>
    <property type="match status" value="1"/>
</dbReference>
<evidence type="ECO:0000313" key="9">
    <source>
        <dbReference type="EMBL" id="AOM66112.1"/>
    </source>
</evidence>
<evidence type="ECO:0000313" key="10">
    <source>
        <dbReference type="EMBL" id="ARO90331.1"/>
    </source>
</evidence>
<accession>A0A1C9CCN0</accession>
<dbReference type="InterPro" id="IPR027417">
    <property type="entry name" value="P-loop_NTPase"/>
</dbReference>
<evidence type="ECO:0000256" key="2">
    <source>
        <dbReference type="ARBA" id="ARBA00022528"/>
    </source>
</evidence>
<name>A0A1C9CCN0_9RHOD</name>
<gene>
    <name evidence="9" type="primary">ycf46</name>
    <name evidence="9" type="ORF">Bangp_030</name>
</gene>
<dbReference type="Gene3D" id="1.10.8.60">
    <property type="match status" value="1"/>
</dbReference>
<dbReference type="GO" id="GO:0016887">
    <property type="term" value="F:ATP hydrolysis activity"/>
    <property type="evidence" value="ECO:0007669"/>
    <property type="project" value="InterPro"/>
</dbReference>
<dbReference type="RefSeq" id="YP_009296769.1">
    <property type="nucleotide sequence ID" value="NC_031173.1"/>
</dbReference>
<evidence type="ECO:0000256" key="5">
    <source>
        <dbReference type="ARBA" id="ARBA00022840"/>
    </source>
</evidence>
<dbReference type="AlphaFoldDB" id="A0A1C9CCN0"/>
<reference evidence="10" key="2">
    <citation type="submission" date="2017-03" db="EMBL/GenBank/DDBJ databases">
        <title>The new red algal subphylum Proteorhodophytina comprises the largest and most divergent plastid genomes known.</title>
        <authorList>
            <person name="Munoz-Gomez S.A."/>
            <person name="Mejia-Franco F.G."/>
            <person name="Durnin K."/>
            <person name="Morgan C."/>
            <person name="Grisdale C.J."/>
            <person name="Archibald J.M."/>
            <person name="Slamovits C.H."/>
        </authorList>
    </citation>
    <scope>NUCLEOTIDE SEQUENCE</scope>
    <source>
        <strain evidence="10">UTEX LB2854</strain>
    </source>
</reference>
<evidence type="ECO:0000256" key="3">
    <source>
        <dbReference type="ARBA" id="ARBA00022640"/>
    </source>
</evidence>
<keyword evidence="5" id="KW-0067">ATP-binding</keyword>
<dbReference type="InterPro" id="IPR003593">
    <property type="entry name" value="AAA+_ATPase"/>
</dbReference>
<reference evidence="9" key="1">
    <citation type="journal article" date="2016" name="BMC Biol.">
        <title>Parallel evolution of highly conserved plastid genome architecture in red seaweeds and seed plants.</title>
        <authorList>
            <person name="Lee J."/>
            <person name="Cho C.H."/>
            <person name="Park S.I."/>
            <person name="Choi J.W."/>
            <person name="Song H.S."/>
            <person name="West J.A."/>
            <person name="Bhattacharya D."/>
            <person name="Yoon H.S."/>
        </authorList>
    </citation>
    <scope>NUCLEOTIDE SEQUENCE</scope>
</reference>
<dbReference type="PANTHER" id="PTHR42960:SF1">
    <property type="entry name" value="YCF46 PROTEIN"/>
    <property type="match status" value="1"/>
</dbReference>
<comment type="similarity">
    <text evidence="6">Belongs to the AAA ATPase family. Highly divergent.</text>
</comment>
<keyword evidence="2 10" id="KW-0150">Chloroplast</keyword>
<dbReference type="Pfam" id="PF00004">
    <property type="entry name" value="AAA"/>
    <property type="match status" value="1"/>
</dbReference>
<organism evidence="9">
    <name type="scientific">Bangiopsis subsimplex</name>
    <dbReference type="NCBI Taxonomy" id="139980"/>
    <lineage>
        <taxon>Eukaryota</taxon>
        <taxon>Rhodophyta</taxon>
        <taxon>Stylonematophyceae</taxon>
        <taxon>Stylonematales</taxon>
        <taxon>Stylonemataceae</taxon>
        <taxon>Bangiopsis</taxon>
    </lineage>
</organism>
<dbReference type="InterPro" id="IPR052381">
    <property type="entry name" value="AAA_domain_protein"/>
</dbReference>
<feature type="domain" description="AAA+ ATPase" evidence="8">
    <location>
        <begin position="261"/>
        <end position="396"/>
    </location>
</feature>
<protein>
    <recommendedName>
        <fullName evidence="7">Uncharacterized AAA domain-containing protein ycf46</fullName>
    </recommendedName>
</protein>
<dbReference type="PANTHER" id="PTHR42960">
    <property type="entry name" value="YCF46 PROTEIN"/>
    <property type="match status" value="1"/>
</dbReference>
<keyword evidence="4" id="KW-0547">Nucleotide-binding</keyword>
<proteinExistence type="inferred from homology"/>